<gene>
    <name evidence="1" type="ORF">S03H2_66383</name>
</gene>
<evidence type="ECO:0000313" key="1">
    <source>
        <dbReference type="EMBL" id="GAH80249.1"/>
    </source>
</evidence>
<organism evidence="1">
    <name type="scientific">marine sediment metagenome</name>
    <dbReference type="NCBI Taxonomy" id="412755"/>
    <lineage>
        <taxon>unclassified sequences</taxon>
        <taxon>metagenomes</taxon>
        <taxon>ecological metagenomes</taxon>
    </lineage>
</organism>
<protein>
    <submittedName>
        <fullName evidence="1">Uncharacterized protein</fullName>
    </submittedName>
</protein>
<feature type="non-terminal residue" evidence="1">
    <location>
        <position position="99"/>
    </location>
</feature>
<reference evidence="1" key="1">
    <citation type="journal article" date="2014" name="Front. Microbiol.">
        <title>High frequency of phylogenetically diverse reductive dehalogenase-homologous genes in deep subseafloor sedimentary metagenomes.</title>
        <authorList>
            <person name="Kawai M."/>
            <person name="Futagami T."/>
            <person name="Toyoda A."/>
            <person name="Takaki Y."/>
            <person name="Nishi S."/>
            <person name="Hori S."/>
            <person name="Arai W."/>
            <person name="Tsubouchi T."/>
            <person name="Morono Y."/>
            <person name="Uchiyama I."/>
            <person name="Ito T."/>
            <person name="Fujiyama A."/>
            <person name="Inagaki F."/>
            <person name="Takami H."/>
        </authorList>
    </citation>
    <scope>NUCLEOTIDE SEQUENCE</scope>
    <source>
        <strain evidence="1">Expedition CK06-06</strain>
    </source>
</reference>
<name>X1JPP4_9ZZZZ</name>
<comment type="caution">
    <text evidence="1">The sequence shown here is derived from an EMBL/GenBank/DDBJ whole genome shotgun (WGS) entry which is preliminary data.</text>
</comment>
<sequence>MVVILKTNEAIGLQTRGKVGRALQYGKKRYGWFQYGQTPPIEGPGQYGYCRYAGAGYGEAWSKWGIYRRQKISGTQENIKGVFYIPANPQTESQQANRN</sequence>
<proteinExistence type="predicted"/>
<dbReference type="EMBL" id="BARU01043336">
    <property type="protein sequence ID" value="GAH80249.1"/>
    <property type="molecule type" value="Genomic_DNA"/>
</dbReference>
<accession>X1JPP4</accession>
<dbReference type="AlphaFoldDB" id="X1JPP4"/>